<gene>
    <name evidence="1" type="ORF">A3C93_01365</name>
</gene>
<dbReference type="InterPro" id="IPR038366">
    <property type="entry name" value="Znf_CppX_C4_sf"/>
</dbReference>
<organism evidence="1 2">
    <name type="scientific">Candidatus Lloydbacteria bacterium RIFCSPHIGHO2_02_FULL_54_17</name>
    <dbReference type="NCBI Taxonomy" id="1798664"/>
    <lineage>
        <taxon>Bacteria</taxon>
        <taxon>Candidatus Lloydiibacteriota</taxon>
    </lineage>
</organism>
<evidence type="ECO:0000313" key="1">
    <source>
        <dbReference type="EMBL" id="OGZ12003.1"/>
    </source>
</evidence>
<proteinExistence type="predicted"/>
<dbReference type="Gene3D" id="6.20.220.10">
    <property type="entry name" value="ClpX chaperone, C4-type zinc finger domain"/>
    <property type="match status" value="1"/>
</dbReference>
<name>A0A1G2DEM7_9BACT</name>
<protein>
    <submittedName>
        <fullName evidence="1">Uncharacterized protein</fullName>
    </submittedName>
</protein>
<dbReference type="AlphaFoldDB" id="A0A1G2DEM7"/>
<evidence type="ECO:0000313" key="2">
    <source>
        <dbReference type="Proteomes" id="UP000178636"/>
    </source>
</evidence>
<comment type="caution">
    <text evidence="1">The sequence shown here is derived from an EMBL/GenBank/DDBJ whole genome shotgun (WGS) entry which is preliminary data.</text>
</comment>
<dbReference type="EMBL" id="MHLO01000026">
    <property type="protein sequence ID" value="OGZ12003.1"/>
    <property type="molecule type" value="Genomic_DNA"/>
</dbReference>
<dbReference type="Proteomes" id="UP000178636">
    <property type="component" value="Unassembled WGS sequence"/>
</dbReference>
<sequence>MCQDAKKPFCNFCGTDPGWEQRIIQSEHSGVGICSMCVDIFDGTEFACVDHERMARFPKVAPCDFCATEFEVTERQFANGANICFKCLAECALVLLEHETLSNSHWKLVIANPKV</sequence>
<reference evidence="1 2" key="1">
    <citation type="journal article" date="2016" name="Nat. Commun.">
        <title>Thousands of microbial genomes shed light on interconnected biogeochemical processes in an aquifer system.</title>
        <authorList>
            <person name="Anantharaman K."/>
            <person name="Brown C.T."/>
            <person name="Hug L.A."/>
            <person name="Sharon I."/>
            <person name="Castelle C.J."/>
            <person name="Probst A.J."/>
            <person name="Thomas B.C."/>
            <person name="Singh A."/>
            <person name="Wilkins M.J."/>
            <person name="Karaoz U."/>
            <person name="Brodie E.L."/>
            <person name="Williams K.H."/>
            <person name="Hubbard S.S."/>
            <person name="Banfield J.F."/>
        </authorList>
    </citation>
    <scope>NUCLEOTIDE SEQUENCE [LARGE SCALE GENOMIC DNA]</scope>
</reference>
<accession>A0A1G2DEM7</accession>